<dbReference type="InterPro" id="IPR018200">
    <property type="entry name" value="USP_CS"/>
</dbReference>
<evidence type="ECO:0000256" key="1">
    <source>
        <dbReference type="RuleBase" id="RU366025"/>
    </source>
</evidence>
<dbReference type="GO" id="GO:0006508">
    <property type="term" value="P:proteolysis"/>
    <property type="evidence" value="ECO:0007669"/>
    <property type="project" value="UniProtKB-KW"/>
</dbReference>
<dbReference type="InterPro" id="IPR049407">
    <property type="entry name" value="Usp38-like_N"/>
</dbReference>
<dbReference type="InterPro" id="IPR028889">
    <property type="entry name" value="USP"/>
</dbReference>
<evidence type="ECO:0000313" key="5">
    <source>
        <dbReference type="Proteomes" id="UP001163046"/>
    </source>
</evidence>
<dbReference type="EC" id="3.4.19.12" evidence="1"/>
<accession>A0A9W9YYS6</accession>
<dbReference type="InterPro" id="IPR001394">
    <property type="entry name" value="Peptidase_C19_UCH"/>
</dbReference>
<dbReference type="GO" id="GO:0004843">
    <property type="term" value="F:cysteine-type deubiquitinase activity"/>
    <property type="evidence" value="ECO:0007669"/>
    <property type="project" value="UniProtKB-UniRule"/>
</dbReference>
<dbReference type="InterPro" id="IPR038765">
    <property type="entry name" value="Papain-like_cys_pep_sf"/>
</dbReference>
<comment type="caution">
    <text evidence="4">The sequence shown here is derived from an EMBL/GenBank/DDBJ whole genome shotgun (WGS) entry which is preliminary data.</text>
</comment>
<dbReference type="PANTHER" id="PTHR24006:SF908">
    <property type="entry name" value="DEUBIQUITINATING APOPTOTIC INHIBITOR, ISOFORM A"/>
    <property type="match status" value="1"/>
</dbReference>
<name>A0A9W9YYS6_9CNID</name>
<dbReference type="GO" id="GO:0005829">
    <property type="term" value="C:cytosol"/>
    <property type="evidence" value="ECO:0007669"/>
    <property type="project" value="TreeGrafter"/>
</dbReference>
<dbReference type="Gene3D" id="3.90.70.10">
    <property type="entry name" value="Cysteine proteinases"/>
    <property type="match status" value="1"/>
</dbReference>
<dbReference type="OrthoDB" id="2420415at2759"/>
<dbReference type="PROSITE" id="PS50235">
    <property type="entry name" value="USP_3"/>
    <property type="match status" value="1"/>
</dbReference>
<dbReference type="Proteomes" id="UP001163046">
    <property type="component" value="Unassembled WGS sequence"/>
</dbReference>
<reference evidence="4" key="1">
    <citation type="submission" date="2023-01" db="EMBL/GenBank/DDBJ databases">
        <title>Genome assembly of the deep-sea coral Lophelia pertusa.</title>
        <authorList>
            <person name="Herrera S."/>
            <person name="Cordes E."/>
        </authorList>
    </citation>
    <scope>NUCLEOTIDE SEQUENCE</scope>
    <source>
        <strain evidence="4">USNM1676648</strain>
        <tissue evidence="4">Polyp</tissue>
    </source>
</reference>
<dbReference type="PROSITE" id="PS00973">
    <property type="entry name" value="USP_2"/>
    <property type="match status" value="1"/>
</dbReference>
<keyword evidence="1" id="KW-0788">Thiol protease</keyword>
<dbReference type="GO" id="GO:0005634">
    <property type="term" value="C:nucleus"/>
    <property type="evidence" value="ECO:0007669"/>
    <property type="project" value="TreeGrafter"/>
</dbReference>
<dbReference type="SUPFAM" id="SSF54001">
    <property type="entry name" value="Cysteine proteinases"/>
    <property type="match status" value="1"/>
</dbReference>
<gene>
    <name evidence="4" type="ORF">OS493_023188</name>
</gene>
<keyword evidence="5" id="KW-1185">Reference proteome</keyword>
<comment type="catalytic activity">
    <reaction evidence="1">
        <text>Thiol-dependent hydrolysis of ester, thioester, amide, peptide and isopeptide bonds formed by the C-terminal Gly of ubiquitin (a 76-residue protein attached to proteins as an intracellular targeting signal).</text>
        <dbReference type="EC" id="3.4.19.12"/>
    </reaction>
</comment>
<dbReference type="AlphaFoldDB" id="A0A9W9YYS6"/>
<dbReference type="PANTHER" id="PTHR24006">
    <property type="entry name" value="UBIQUITIN CARBOXYL-TERMINAL HYDROLASE"/>
    <property type="match status" value="1"/>
</dbReference>
<sequence length="856" mass="95798">MTEENSQFLNETGRLLLTTWAKRQKDVFQKYFTEGFLLSFLSEHEQMSASFVDYLRISLDLVQHTPQIFSLYTVVRHRAHIWVEKNLNTDFCAAVARLLIEYNHCWPVGENLLQFNLSLIKALSKTELPKTSKEEMKSCIQNGAVIGALLNKMWMKNQALLFPVLTEIFNIVSMVGRNPSVALASVVQYFSTDIIDSATNLVAANPSVSDESLTLSLGRMINWLSWPCAKKVDQWIIGFLKALASAQKHSILISVTLKEVAQVFSRLLFPVVRDSTMVVLSHMLLSFQHSPQAFHEIVELIPGLVQNLKKENSISSQSTLQTLAELVHCLMYQHTGFPELYGPVLDSLQDLPKPSEVMIRKWLAQSAWSARAVNIPLAGFTPKSETGKTGLVNLGNTCYMNSVLQALYMLEEFRYMIFGHQTYSRQPLLHHLQEAFAFLALTQRSAFAPSKFLQVARPPWFAPGTQQDCSEFLKFLLDRISEEDKALNNSNDDESPKTSLVDDTFAGKLLVCLCCRRCNNSSCREEVFTDLPLAFPQAGELEGRVVPAEQDLSSDKQPVEHDEMTANSTVSSDRSLKGGDITNNMSASGLTPKPVEDAMSAASSHSAASAENSMSFTTGTSLPTKFRESGLRADAPDISITELLEYFFEPEILEGSNQYHCEQCHSLQDAERTVAISKASDFLVLTLKRFAYNVRTQQRSKILQSVSYPLVLKMPHVHLKGREWQKEGQECVPDVIGDKNEDIINQSCFKSKRTKQEDESMTDGVSTCEEKPTSDIVYSLCSVIVHSGTSSESGHYYCYARSSAHLIGGGESDQGRVREQVIMTHGFSLMTVVCLTRRSAPLLMCPDVFPRTLHMC</sequence>
<dbReference type="EMBL" id="MU826842">
    <property type="protein sequence ID" value="KAJ7371845.1"/>
    <property type="molecule type" value="Genomic_DNA"/>
</dbReference>
<keyword evidence="1" id="KW-0645">Protease</keyword>
<protein>
    <recommendedName>
        <fullName evidence="1">Ubiquitin carboxyl-terminal hydrolase</fullName>
        <ecNumber evidence="1">3.4.19.12</ecNumber>
    </recommendedName>
</protein>
<dbReference type="InterPro" id="IPR050164">
    <property type="entry name" value="Peptidase_C19"/>
</dbReference>
<feature type="domain" description="USP" evidence="3">
    <location>
        <begin position="389"/>
        <end position="834"/>
    </location>
</feature>
<feature type="compositionally biased region" description="Low complexity" evidence="2">
    <location>
        <begin position="598"/>
        <end position="615"/>
    </location>
</feature>
<organism evidence="4 5">
    <name type="scientific">Desmophyllum pertusum</name>
    <dbReference type="NCBI Taxonomy" id="174260"/>
    <lineage>
        <taxon>Eukaryota</taxon>
        <taxon>Metazoa</taxon>
        <taxon>Cnidaria</taxon>
        <taxon>Anthozoa</taxon>
        <taxon>Hexacorallia</taxon>
        <taxon>Scleractinia</taxon>
        <taxon>Caryophylliina</taxon>
        <taxon>Caryophylliidae</taxon>
        <taxon>Desmophyllum</taxon>
    </lineage>
</organism>
<evidence type="ECO:0000256" key="2">
    <source>
        <dbReference type="SAM" id="MobiDB-lite"/>
    </source>
</evidence>
<feature type="compositionally biased region" description="Basic and acidic residues" evidence="2">
    <location>
        <begin position="553"/>
        <end position="564"/>
    </location>
</feature>
<dbReference type="GO" id="GO:0016579">
    <property type="term" value="P:protein deubiquitination"/>
    <property type="evidence" value="ECO:0007669"/>
    <property type="project" value="InterPro"/>
</dbReference>
<dbReference type="Pfam" id="PF00443">
    <property type="entry name" value="UCH"/>
    <property type="match status" value="1"/>
</dbReference>
<proteinExistence type="inferred from homology"/>
<feature type="region of interest" description="Disordered" evidence="2">
    <location>
        <begin position="549"/>
        <end position="621"/>
    </location>
</feature>
<evidence type="ECO:0000259" key="3">
    <source>
        <dbReference type="PROSITE" id="PS50235"/>
    </source>
</evidence>
<dbReference type="PROSITE" id="PS00972">
    <property type="entry name" value="USP_1"/>
    <property type="match status" value="1"/>
</dbReference>
<keyword evidence="1" id="KW-0378">Hydrolase</keyword>
<keyword evidence="1" id="KW-0833">Ubl conjugation pathway</keyword>
<dbReference type="Pfam" id="PF21246">
    <property type="entry name" value="Usp38-like_N"/>
    <property type="match status" value="1"/>
</dbReference>
<evidence type="ECO:0000313" key="4">
    <source>
        <dbReference type="EMBL" id="KAJ7371845.1"/>
    </source>
</evidence>
<comment type="similarity">
    <text evidence="1">Belongs to the peptidase C19 family.</text>
</comment>